<comment type="caution">
    <text evidence="3">The sequence shown here is derived from an EMBL/GenBank/DDBJ whole genome shotgun (WGS) entry which is preliminary data.</text>
</comment>
<dbReference type="EMBL" id="JADKCH010000002">
    <property type="protein sequence ID" value="MBK8571888.1"/>
    <property type="molecule type" value="Genomic_DNA"/>
</dbReference>
<accession>A0A936F0F9</accession>
<evidence type="ECO:0000313" key="3">
    <source>
        <dbReference type="EMBL" id="MBK8571888.1"/>
    </source>
</evidence>
<feature type="compositionally biased region" description="Low complexity" evidence="1">
    <location>
        <begin position="544"/>
        <end position="572"/>
    </location>
</feature>
<dbReference type="AlphaFoldDB" id="A0A936F0F9"/>
<organism evidence="3 4">
    <name type="scientific">Candidatus Geothrix odensensis</name>
    <dbReference type="NCBI Taxonomy" id="2954440"/>
    <lineage>
        <taxon>Bacteria</taxon>
        <taxon>Pseudomonadati</taxon>
        <taxon>Acidobacteriota</taxon>
        <taxon>Holophagae</taxon>
        <taxon>Holophagales</taxon>
        <taxon>Holophagaceae</taxon>
        <taxon>Geothrix</taxon>
    </lineage>
</organism>
<feature type="compositionally biased region" description="Basic and acidic residues" evidence="1">
    <location>
        <begin position="672"/>
        <end position="681"/>
    </location>
</feature>
<feature type="region of interest" description="Disordered" evidence="1">
    <location>
        <begin position="503"/>
        <end position="701"/>
    </location>
</feature>
<dbReference type="Proteomes" id="UP000709959">
    <property type="component" value="Unassembled WGS sequence"/>
</dbReference>
<evidence type="ECO:0000313" key="4">
    <source>
        <dbReference type="Proteomes" id="UP000709959"/>
    </source>
</evidence>
<proteinExistence type="predicted"/>
<feature type="compositionally biased region" description="Low complexity" evidence="1">
    <location>
        <begin position="684"/>
        <end position="695"/>
    </location>
</feature>
<feature type="signal peptide" evidence="2">
    <location>
        <begin position="1"/>
        <end position="18"/>
    </location>
</feature>
<feature type="compositionally biased region" description="Basic residues" evidence="1">
    <location>
        <begin position="573"/>
        <end position="582"/>
    </location>
</feature>
<feature type="compositionally biased region" description="Basic residues" evidence="1">
    <location>
        <begin position="609"/>
        <end position="625"/>
    </location>
</feature>
<keyword evidence="2" id="KW-0732">Signal</keyword>
<evidence type="ECO:0008006" key="5">
    <source>
        <dbReference type="Google" id="ProtNLM"/>
    </source>
</evidence>
<feature type="compositionally biased region" description="Basic and acidic residues" evidence="1">
    <location>
        <begin position="532"/>
        <end position="543"/>
    </location>
</feature>
<reference evidence="3 4" key="1">
    <citation type="submission" date="2020-10" db="EMBL/GenBank/DDBJ databases">
        <title>Connecting structure to function with the recovery of over 1000 high-quality activated sludge metagenome-assembled genomes encoding full-length rRNA genes using long-read sequencing.</title>
        <authorList>
            <person name="Singleton C.M."/>
            <person name="Petriglieri F."/>
            <person name="Kristensen J.M."/>
            <person name="Kirkegaard R.H."/>
            <person name="Michaelsen T.Y."/>
            <person name="Andersen M.H."/>
            <person name="Karst S.M."/>
            <person name="Dueholm M.S."/>
            <person name="Nielsen P.H."/>
            <person name="Albertsen M."/>
        </authorList>
    </citation>
    <scope>NUCLEOTIDE SEQUENCE [LARGE SCALE GENOMIC DNA]</scope>
    <source>
        <strain evidence="3">OdNE_18-Q3-R46-58_MAXAC.008</strain>
    </source>
</reference>
<protein>
    <recommendedName>
        <fullName evidence="5">PEGA domain-containing protein</fullName>
    </recommendedName>
</protein>
<feature type="chain" id="PRO_5037342951" description="PEGA domain-containing protein" evidence="2">
    <location>
        <begin position="19"/>
        <end position="701"/>
    </location>
</feature>
<evidence type="ECO:0000256" key="1">
    <source>
        <dbReference type="SAM" id="MobiDB-lite"/>
    </source>
</evidence>
<evidence type="ECO:0000256" key="2">
    <source>
        <dbReference type="SAM" id="SignalP"/>
    </source>
</evidence>
<name>A0A936F0F9_9BACT</name>
<gene>
    <name evidence="3" type="ORF">IPN91_04420</name>
</gene>
<sequence>MRFRLLLLLSLFCGLLTAQDAALKDTFLQAKALWATQGDREGATARFDTVVAALAPKAAGLEPEWSQVLCESYNWLAVLDDRSAQSKARAQARLQALLDLNPDFELDKALTSQRLAALFERMKSEKYALVKLSFLPEGGRLVIDGRPFPSLSRKFLPFGTHKLSYTRPGHAPAELTLELGPHDAKSADFKLTRTASTITLYVQPRDVEVLLDGQSLGYAIGQGGPEAAALALPLGLRPEDFSAAFVIPELHPGKHRLELRAPCLRTKVLELGADLATPAADHTLEPIRLEPSLGSLSISSPWPGGELFLSGQSKGPLPQVNLPVCTGAYDLLVRFPSGGFAQRLIMEEGKAVSLEVRPKPRLAFAGLEGGDFTGRARFLALLQSLGDRLQQVAFLSARPDEPPADALARLQASREAELILLARTVPDPVIHRIELVLRTLDGEEERLVVKPLEQDPLASLAVRLNAVPSLRRPGLGATLLDVPGEPGPWVLAATEPALKAGLQARQAHPAGPGATRHHGPGTPAADGIRQGHPLDEPGRHRLDSAPACGGAGSPPGVASTLLPGRARPAAPALRRRHGRRGQPHQAQPGPRPDAVPEVRQGHGAPARRAPQHRPRRQPGHPRLPHRPLLPPPGLQLPVRSGTGIPAGTEVSSGNPSRSRRSPGRPPGQAGPRRPEVSRRNPCESSAVKARSVASSPCSCSG</sequence>